<reference evidence="2" key="1">
    <citation type="submission" date="2021-09" db="EMBL/GenBank/DDBJ databases">
        <title>Complete genome sequence and metabolic characterization of Streptomyces tanashiensis DSM 731 the producer of antibacterial Kalafungin and diverse secondary metabolites.</title>
        <authorList>
            <person name="Abbasi M.N."/>
            <person name="Anwar M.N."/>
            <person name="Alam K."/>
            <person name="Shoaib M."/>
            <person name="Lin Z."/>
            <person name="Hayat M."/>
            <person name="Ali M.I."/>
            <person name="Malik H.M.T."/>
            <person name="Ahmed I."/>
            <person name="Li A."/>
            <person name="Hailong Wang H."/>
            <person name="Zhang Y."/>
        </authorList>
    </citation>
    <scope>NUCLEOTIDE SEQUENCE</scope>
    <source>
        <strain evidence="2">Kala</strain>
    </source>
</reference>
<dbReference type="RefSeq" id="WP_267259328.1">
    <property type="nucleotide sequence ID" value="NZ_CP084204.1"/>
</dbReference>
<accession>A0ABY6R1Y7</accession>
<name>A0ABY6R1Y7_9ACTN</name>
<gene>
    <name evidence="2" type="ORF">LDH80_23050</name>
</gene>
<feature type="signal peptide" evidence="1">
    <location>
        <begin position="1"/>
        <end position="27"/>
    </location>
</feature>
<evidence type="ECO:0000313" key="3">
    <source>
        <dbReference type="Proteomes" id="UP001164506"/>
    </source>
</evidence>
<organism evidence="2 3">
    <name type="scientific">Streptomyces tanashiensis</name>
    <dbReference type="NCBI Taxonomy" id="67367"/>
    <lineage>
        <taxon>Bacteria</taxon>
        <taxon>Bacillati</taxon>
        <taxon>Actinomycetota</taxon>
        <taxon>Actinomycetes</taxon>
        <taxon>Kitasatosporales</taxon>
        <taxon>Streptomycetaceae</taxon>
        <taxon>Streptomyces</taxon>
    </lineage>
</organism>
<proteinExistence type="predicted"/>
<evidence type="ECO:0000313" key="2">
    <source>
        <dbReference type="EMBL" id="UZX23419.1"/>
    </source>
</evidence>
<sequence>MTRSKRFLAGTFLAAAIAAGTASPALANMHATGDTSTDNIHITSVDTGHIHITGDSTDNMHAT</sequence>
<dbReference type="EMBL" id="CP084204">
    <property type="protein sequence ID" value="UZX23419.1"/>
    <property type="molecule type" value="Genomic_DNA"/>
</dbReference>
<feature type="chain" id="PRO_5046801042" evidence="1">
    <location>
        <begin position="28"/>
        <end position="63"/>
    </location>
</feature>
<dbReference type="Proteomes" id="UP001164506">
    <property type="component" value="Chromosome"/>
</dbReference>
<protein>
    <submittedName>
        <fullName evidence="2">Uncharacterized protein</fullName>
    </submittedName>
</protein>
<evidence type="ECO:0000256" key="1">
    <source>
        <dbReference type="SAM" id="SignalP"/>
    </source>
</evidence>
<keyword evidence="1" id="KW-0732">Signal</keyword>
<keyword evidence="3" id="KW-1185">Reference proteome</keyword>
<dbReference type="GeneID" id="95602377"/>